<feature type="transmembrane region" description="Helical" evidence="1">
    <location>
        <begin position="30"/>
        <end position="51"/>
    </location>
</feature>
<dbReference type="AlphaFoldDB" id="K3WS14"/>
<dbReference type="EMBL" id="GL376617">
    <property type="status" value="NOT_ANNOTATED_CDS"/>
    <property type="molecule type" value="Genomic_DNA"/>
</dbReference>
<dbReference type="InParanoid" id="K3WS14"/>
<sequence length="199" mass="22276">MHYGIFMLDRHPVRIITSVHITSVHNLDVFISNISLGVLLIRWMVVMVALWNGNCLGIPGLRSAGIGVLSCARGFYLLPILLLPRLKTNLAVFSTIGCRFEGSQRALDDAWGVMYPGIAEFVLMFYSFLNLIANFVIEDQLTHCLDQLSCFSVSYIGFDRSSHNPDGLSTMAESSPWSHRQSLIVSQPSIFFEAISRFD</sequence>
<dbReference type="HOGENOM" id="CLU_1374683_0_0_1"/>
<dbReference type="EnsemblProtists" id="PYU1_T007758">
    <property type="protein sequence ID" value="PYU1_T007758"/>
    <property type="gene ID" value="PYU1_G007742"/>
</dbReference>
<reference evidence="3" key="2">
    <citation type="submission" date="2010-04" db="EMBL/GenBank/DDBJ databases">
        <authorList>
            <person name="Buell R."/>
            <person name="Hamilton J."/>
            <person name="Hostetler J."/>
        </authorList>
    </citation>
    <scope>NUCLEOTIDE SEQUENCE [LARGE SCALE GENOMIC DNA]</scope>
    <source>
        <strain evidence="3">DAOM:BR144</strain>
    </source>
</reference>
<feature type="transmembrane region" description="Helical" evidence="1">
    <location>
        <begin position="113"/>
        <end position="137"/>
    </location>
</feature>
<keyword evidence="1" id="KW-1133">Transmembrane helix</keyword>
<keyword evidence="1" id="KW-0472">Membrane</keyword>
<reference evidence="3" key="1">
    <citation type="journal article" date="2010" name="Genome Biol.">
        <title>Genome sequence of the necrotrophic plant pathogen Pythium ultimum reveals original pathogenicity mechanisms and effector repertoire.</title>
        <authorList>
            <person name="Levesque C.A."/>
            <person name="Brouwer H."/>
            <person name="Cano L."/>
            <person name="Hamilton J.P."/>
            <person name="Holt C."/>
            <person name="Huitema E."/>
            <person name="Raffaele S."/>
            <person name="Robideau G.P."/>
            <person name="Thines M."/>
            <person name="Win J."/>
            <person name="Zerillo M.M."/>
            <person name="Beakes G.W."/>
            <person name="Boore J.L."/>
            <person name="Busam D."/>
            <person name="Dumas B."/>
            <person name="Ferriera S."/>
            <person name="Fuerstenberg S.I."/>
            <person name="Gachon C.M."/>
            <person name="Gaulin E."/>
            <person name="Govers F."/>
            <person name="Grenville-Briggs L."/>
            <person name="Horner N."/>
            <person name="Hostetler J."/>
            <person name="Jiang R.H."/>
            <person name="Johnson J."/>
            <person name="Krajaejun T."/>
            <person name="Lin H."/>
            <person name="Meijer H.J."/>
            <person name="Moore B."/>
            <person name="Morris P."/>
            <person name="Phuntmart V."/>
            <person name="Puiu D."/>
            <person name="Shetty J."/>
            <person name="Stajich J.E."/>
            <person name="Tripathy S."/>
            <person name="Wawra S."/>
            <person name="van West P."/>
            <person name="Whitty B.R."/>
            <person name="Coutinho P.M."/>
            <person name="Henrissat B."/>
            <person name="Martin F."/>
            <person name="Thomas P.D."/>
            <person name="Tyler B.M."/>
            <person name="De Vries R.P."/>
            <person name="Kamoun S."/>
            <person name="Yandell M."/>
            <person name="Tisserat N."/>
            <person name="Buell C.R."/>
        </authorList>
    </citation>
    <scope>NUCLEOTIDE SEQUENCE</scope>
    <source>
        <strain evidence="3">DAOM:BR144</strain>
    </source>
</reference>
<proteinExistence type="predicted"/>
<keyword evidence="1" id="KW-0812">Transmembrane</keyword>
<dbReference type="VEuPathDB" id="FungiDB:PYU1_G007742"/>
<feature type="transmembrane region" description="Helical" evidence="1">
    <location>
        <begin position="63"/>
        <end position="83"/>
    </location>
</feature>
<accession>K3WS14</accession>
<evidence type="ECO:0000313" key="3">
    <source>
        <dbReference type="Proteomes" id="UP000019132"/>
    </source>
</evidence>
<protein>
    <submittedName>
        <fullName evidence="2">Uncharacterized protein</fullName>
    </submittedName>
</protein>
<dbReference type="Proteomes" id="UP000019132">
    <property type="component" value="Unassembled WGS sequence"/>
</dbReference>
<evidence type="ECO:0000256" key="1">
    <source>
        <dbReference type="SAM" id="Phobius"/>
    </source>
</evidence>
<name>K3WS14_GLOUD</name>
<reference evidence="2" key="3">
    <citation type="submission" date="2015-02" db="UniProtKB">
        <authorList>
            <consortium name="EnsemblProtists"/>
        </authorList>
    </citation>
    <scope>IDENTIFICATION</scope>
    <source>
        <strain evidence="2">DAOM BR144</strain>
    </source>
</reference>
<organism evidence="2 3">
    <name type="scientific">Globisporangium ultimum (strain ATCC 200006 / CBS 805.95 / DAOM BR144)</name>
    <name type="common">Pythium ultimum</name>
    <dbReference type="NCBI Taxonomy" id="431595"/>
    <lineage>
        <taxon>Eukaryota</taxon>
        <taxon>Sar</taxon>
        <taxon>Stramenopiles</taxon>
        <taxon>Oomycota</taxon>
        <taxon>Peronosporomycetes</taxon>
        <taxon>Pythiales</taxon>
        <taxon>Pythiaceae</taxon>
        <taxon>Globisporangium</taxon>
    </lineage>
</organism>
<evidence type="ECO:0000313" key="2">
    <source>
        <dbReference type="EnsemblProtists" id="PYU1_T007758"/>
    </source>
</evidence>
<keyword evidence="3" id="KW-1185">Reference proteome</keyword>